<dbReference type="AlphaFoldDB" id="F9QC64"/>
<dbReference type="EMBL" id="AFUV01000025">
    <property type="protein sequence ID" value="EGV04859.1"/>
    <property type="molecule type" value="Genomic_DNA"/>
</dbReference>
<accession>F9QC64</accession>
<reference evidence="2 3" key="1">
    <citation type="submission" date="2011-07" db="EMBL/GenBank/DDBJ databases">
        <authorList>
            <person name="Harkins D.M."/>
            <person name="Madupu R."/>
            <person name="Durkin A.S."/>
            <person name="Torralba M."/>
            <person name="Methe B."/>
            <person name="Sutton G.G."/>
            <person name="Nelson K.E."/>
        </authorList>
    </citation>
    <scope>NUCLEOTIDE SEQUENCE [LARGE SCALE GENOMIC DNA]</scope>
    <source>
        <strain evidence="2 3">HK 85</strain>
    </source>
</reference>
<protein>
    <recommendedName>
        <fullName evidence="1">UPF0181 protein HMPREF9952_1072</fullName>
    </recommendedName>
</protein>
<dbReference type="Proteomes" id="UP000006235">
    <property type="component" value="Unassembled WGS sequence"/>
</dbReference>
<sequence length="64" mass="7334">MFDIHLTHEQQQKAVEQIQQLMAQGISSGEAIQIVAKALREIHGKAENEKTRENKIFCDQVIIF</sequence>
<dbReference type="InterPro" id="IPR005371">
    <property type="entry name" value="UPF0181"/>
</dbReference>
<evidence type="ECO:0000256" key="1">
    <source>
        <dbReference type="HAMAP-Rule" id="MF_00507"/>
    </source>
</evidence>
<comment type="similarity">
    <text evidence="1">Belongs to the UPF0181 family.</text>
</comment>
<name>F9QC64_9PAST</name>
<gene>
    <name evidence="2" type="ORF">HMPREF9952_1072</name>
</gene>
<dbReference type="NCBIfam" id="NF003476">
    <property type="entry name" value="PRK05114.1"/>
    <property type="match status" value="1"/>
</dbReference>
<proteinExistence type="inferred from homology"/>
<organism evidence="2 3">
    <name type="scientific">Haemophilus pittmaniae HK 85</name>
    <dbReference type="NCBI Taxonomy" id="1035188"/>
    <lineage>
        <taxon>Bacteria</taxon>
        <taxon>Pseudomonadati</taxon>
        <taxon>Pseudomonadota</taxon>
        <taxon>Gammaproteobacteria</taxon>
        <taxon>Pasteurellales</taxon>
        <taxon>Pasteurellaceae</taxon>
        <taxon>Haemophilus</taxon>
    </lineage>
</organism>
<dbReference type="STRING" id="1035188.HMPREF9952_1072"/>
<dbReference type="RefSeq" id="WP_007243615.1">
    <property type="nucleotide sequence ID" value="NZ_AFUV01000025.1"/>
</dbReference>
<evidence type="ECO:0000313" key="3">
    <source>
        <dbReference type="Proteomes" id="UP000006235"/>
    </source>
</evidence>
<dbReference type="Pfam" id="PF03701">
    <property type="entry name" value="UPF0181"/>
    <property type="match status" value="1"/>
</dbReference>
<evidence type="ECO:0000313" key="2">
    <source>
        <dbReference type="EMBL" id="EGV04859.1"/>
    </source>
</evidence>
<comment type="caution">
    <text evidence="2">The sequence shown here is derived from an EMBL/GenBank/DDBJ whole genome shotgun (WGS) entry which is preliminary data.</text>
</comment>
<dbReference type="HAMAP" id="MF_00507">
    <property type="entry name" value="UPF0181"/>
    <property type="match status" value="1"/>
</dbReference>